<evidence type="ECO:0000313" key="2">
    <source>
        <dbReference type="Proteomes" id="UP000814033"/>
    </source>
</evidence>
<evidence type="ECO:0000313" key="1">
    <source>
        <dbReference type="EMBL" id="KAI0042240.1"/>
    </source>
</evidence>
<sequence>MSDFPALPGLYQALFLYIEPASTILLFFMIWLVPGAAWFHHELIPDGTPAPAALDDRTTMVIWQLGNCCLLFAMLSSFVFRAVRDALPENPAAQERILGAHLFCMTIADATHIGATFAGLPEYLRYTPQSWNAMAHGNISYVVVLLLVRTAWFLGIGRQRYYFGQPSPKKSVKNS</sequence>
<organism evidence="1 2">
    <name type="scientific">Auriscalpium vulgare</name>
    <dbReference type="NCBI Taxonomy" id="40419"/>
    <lineage>
        <taxon>Eukaryota</taxon>
        <taxon>Fungi</taxon>
        <taxon>Dikarya</taxon>
        <taxon>Basidiomycota</taxon>
        <taxon>Agaricomycotina</taxon>
        <taxon>Agaricomycetes</taxon>
        <taxon>Russulales</taxon>
        <taxon>Auriscalpiaceae</taxon>
        <taxon>Auriscalpium</taxon>
    </lineage>
</organism>
<keyword evidence="2" id="KW-1185">Reference proteome</keyword>
<proteinExistence type="predicted"/>
<accession>A0ACB8RF70</accession>
<dbReference type="Proteomes" id="UP000814033">
    <property type="component" value="Unassembled WGS sequence"/>
</dbReference>
<reference evidence="1" key="1">
    <citation type="submission" date="2021-02" db="EMBL/GenBank/DDBJ databases">
        <authorList>
            <consortium name="DOE Joint Genome Institute"/>
            <person name="Ahrendt S."/>
            <person name="Looney B.P."/>
            <person name="Miyauchi S."/>
            <person name="Morin E."/>
            <person name="Drula E."/>
            <person name="Courty P.E."/>
            <person name="Chicoki N."/>
            <person name="Fauchery L."/>
            <person name="Kohler A."/>
            <person name="Kuo A."/>
            <person name="Labutti K."/>
            <person name="Pangilinan J."/>
            <person name="Lipzen A."/>
            <person name="Riley R."/>
            <person name="Andreopoulos W."/>
            <person name="He G."/>
            <person name="Johnson J."/>
            <person name="Barry K.W."/>
            <person name="Grigoriev I.V."/>
            <person name="Nagy L."/>
            <person name="Hibbett D."/>
            <person name="Henrissat B."/>
            <person name="Matheny P.B."/>
            <person name="Labbe J."/>
            <person name="Martin F."/>
        </authorList>
    </citation>
    <scope>NUCLEOTIDE SEQUENCE</scope>
    <source>
        <strain evidence="1">FP105234-sp</strain>
    </source>
</reference>
<reference evidence="1" key="2">
    <citation type="journal article" date="2022" name="New Phytol.">
        <title>Evolutionary transition to the ectomycorrhizal habit in the genomes of a hyperdiverse lineage of mushroom-forming fungi.</title>
        <authorList>
            <person name="Looney B."/>
            <person name="Miyauchi S."/>
            <person name="Morin E."/>
            <person name="Drula E."/>
            <person name="Courty P.E."/>
            <person name="Kohler A."/>
            <person name="Kuo A."/>
            <person name="LaButti K."/>
            <person name="Pangilinan J."/>
            <person name="Lipzen A."/>
            <person name="Riley R."/>
            <person name="Andreopoulos W."/>
            <person name="He G."/>
            <person name="Johnson J."/>
            <person name="Nolan M."/>
            <person name="Tritt A."/>
            <person name="Barry K.W."/>
            <person name="Grigoriev I.V."/>
            <person name="Nagy L.G."/>
            <person name="Hibbett D."/>
            <person name="Henrissat B."/>
            <person name="Matheny P.B."/>
            <person name="Labbe J."/>
            <person name="Martin F.M."/>
        </authorList>
    </citation>
    <scope>NUCLEOTIDE SEQUENCE</scope>
    <source>
        <strain evidence="1">FP105234-sp</strain>
    </source>
</reference>
<comment type="caution">
    <text evidence="1">The sequence shown here is derived from an EMBL/GenBank/DDBJ whole genome shotgun (WGS) entry which is preliminary data.</text>
</comment>
<protein>
    <submittedName>
        <fullName evidence="1">Uncharacterized protein</fullName>
    </submittedName>
</protein>
<name>A0ACB8RF70_9AGAM</name>
<gene>
    <name evidence="1" type="ORF">FA95DRAFT_1682648</name>
</gene>
<dbReference type="EMBL" id="MU276076">
    <property type="protein sequence ID" value="KAI0042240.1"/>
    <property type="molecule type" value="Genomic_DNA"/>
</dbReference>